<evidence type="ECO:0000313" key="10">
    <source>
        <dbReference type="EMBL" id="KAJ6645442.1"/>
    </source>
</evidence>
<dbReference type="EMBL" id="WJQU01000001">
    <property type="protein sequence ID" value="KAJ6645442.1"/>
    <property type="molecule type" value="Genomic_DNA"/>
</dbReference>
<keyword evidence="2 9" id="KW-0732">Signal</keyword>
<feature type="disulfide bond" evidence="7">
    <location>
        <begin position="39"/>
        <end position="326"/>
    </location>
</feature>
<keyword evidence="8" id="KW-0378">Hydrolase</keyword>
<dbReference type="InterPro" id="IPR017853">
    <property type="entry name" value="GH"/>
</dbReference>
<comment type="similarity">
    <text evidence="1 5 8">Belongs to the glycosyl hydrolase 56 family.</text>
</comment>
<reference evidence="10" key="1">
    <citation type="submission" date="2022-07" db="EMBL/GenBank/DDBJ databases">
        <authorList>
            <person name="Trinca V."/>
            <person name="Uliana J.V.C."/>
            <person name="Torres T.T."/>
            <person name="Ward R.J."/>
            <person name="Monesi N."/>
        </authorList>
    </citation>
    <scope>NUCLEOTIDE SEQUENCE</scope>
    <source>
        <strain evidence="10">HSMRA1968</strain>
        <tissue evidence="10">Whole embryos</tissue>
    </source>
</reference>
<dbReference type="Gene3D" id="3.20.20.70">
    <property type="entry name" value="Aldolase class I"/>
    <property type="match status" value="1"/>
</dbReference>
<dbReference type="GO" id="GO:0004415">
    <property type="term" value="F:hyalurononglucosaminidase activity"/>
    <property type="evidence" value="ECO:0007669"/>
    <property type="project" value="UniProtKB-UniRule"/>
</dbReference>
<feature type="active site" description="Proton donor" evidence="6">
    <location>
        <position position="127"/>
    </location>
</feature>
<dbReference type="GO" id="GO:0005975">
    <property type="term" value="P:carbohydrate metabolic process"/>
    <property type="evidence" value="ECO:0007669"/>
    <property type="project" value="UniProtKB-UniRule"/>
</dbReference>
<dbReference type="AlphaFoldDB" id="A0A9Q0S4S7"/>
<comment type="caution">
    <text evidence="10">The sequence shown here is derived from an EMBL/GenBank/DDBJ whole genome shotgun (WGS) entry which is preliminary data.</text>
</comment>
<dbReference type="PRINTS" id="PR00846">
    <property type="entry name" value="GLHYDRLASE56"/>
</dbReference>
<evidence type="ECO:0000256" key="3">
    <source>
        <dbReference type="ARBA" id="ARBA00023157"/>
    </source>
</evidence>
<dbReference type="Proteomes" id="UP001151699">
    <property type="component" value="Chromosome A"/>
</dbReference>
<dbReference type="PRINTS" id="PR00847">
    <property type="entry name" value="HYALURONDASE"/>
</dbReference>
<dbReference type="Pfam" id="PF01630">
    <property type="entry name" value="Glyco_hydro_56"/>
    <property type="match status" value="1"/>
</dbReference>
<dbReference type="PIRSF" id="PIRSF038193">
    <property type="entry name" value="Hyaluronidase"/>
    <property type="match status" value="1"/>
</dbReference>
<keyword evidence="4" id="KW-0325">Glycoprotein</keyword>
<feature type="signal peptide" evidence="9">
    <location>
        <begin position="1"/>
        <end position="18"/>
    </location>
</feature>
<dbReference type="GO" id="GO:0006952">
    <property type="term" value="P:defense response"/>
    <property type="evidence" value="ECO:0007669"/>
    <property type="project" value="InterPro"/>
</dbReference>
<evidence type="ECO:0000256" key="1">
    <source>
        <dbReference type="ARBA" id="ARBA00008871"/>
    </source>
</evidence>
<protein>
    <recommendedName>
        <fullName evidence="8">Hyaluronidase</fullName>
        <ecNumber evidence="8">3.2.1.35</ecNumber>
    </recommendedName>
</protein>
<sequence length="361" mass="41607">MFVKYVIVVKMFLLVTWANSTFPSISEFTSYWNIPSFACSQRFNFPVLNVTVRYGITQNFEDKFRGNHISMLYDPGLFPAILSNGSLRNGGVPQQGDLKAHLEKFQLDVDKYIPDGENTGLAIVDFELWRPVYRQNYGKFQPYKDLSVELIKKLNTSYNEREVHEEASRAFTESAKMFMTETIKLGKQLRPKAKWGYYGLPHCFNGKGNVTEDCEQIIQDENDATQWLYENSDVIFPSIYMLETMDPNDRPLMVKGRIKEAIRLSSNVNQSVKPLVIAYHRYKFPDTLQYLNESDNMGAFKAAKEAGADGIVVWGAWKDLNTIEKCLEFYNYLEDNLGPSFLEPDETQKIQQSDAERRSSI</sequence>
<feature type="chain" id="PRO_5040378375" description="Hyaluronidase" evidence="9">
    <location>
        <begin position="19"/>
        <end position="361"/>
    </location>
</feature>
<dbReference type="PANTHER" id="PTHR11769">
    <property type="entry name" value="HYALURONIDASE"/>
    <property type="match status" value="1"/>
</dbReference>
<dbReference type="PANTHER" id="PTHR11769:SF35">
    <property type="entry name" value="HYALURONIDASE"/>
    <property type="match status" value="1"/>
</dbReference>
<keyword evidence="11" id="KW-1185">Reference proteome</keyword>
<evidence type="ECO:0000256" key="7">
    <source>
        <dbReference type="PIRSR" id="PIRSR038193-3"/>
    </source>
</evidence>
<dbReference type="GO" id="GO:0030214">
    <property type="term" value="P:hyaluronan catabolic process"/>
    <property type="evidence" value="ECO:0007669"/>
    <property type="project" value="TreeGrafter"/>
</dbReference>
<feature type="disulfide bond" evidence="7">
    <location>
        <begin position="203"/>
        <end position="214"/>
    </location>
</feature>
<comment type="catalytic activity">
    <reaction evidence="8">
        <text>Random hydrolysis of (1-&gt;4)-linkages between N-acetyl-beta-D-glucosamine and D-glucuronate residues in hyaluronate.</text>
        <dbReference type="EC" id="3.2.1.35"/>
    </reaction>
</comment>
<evidence type="ECO:0000256" key="9">
    <source>
        <dbReference type="SAM" id="SignalP"/>
    </source>
</evidence>
<accession>A0A9Q0S4S7</accession>
<dbReference type="OrthoDB" id="5796153at2759"/>
<evidence type="ECO:0000256" key="6">
    <source>
        <dbReference type="PIRSR" id="PIRSR038193-1"/>
    </source>
</evidence>
<organism evidence="10 11">
    <name type="scientific">Pseudolycoriella hygida</name>
    <dbReference type="NCBI Taxonomy" id="35572"/>
    <lineage>
        <taxon>Eukaryota</taxon>
        <taxon>Metazoa</taxon>
        <taxon>Ecdysozoa</taxon>
        <taxon>Arthropoda</taxon>
        <taxon>Hexapoda</taxon>
        <taxon>Insecta</taxon>
        <taxon>Pterygota</taxon>
        <taxon>Neoptera</taxon>
        <taxon>Endopterygota</taxon>
        <taxon>Diptera</taxon>
        <taxon>Nematocera</taxon>
        <taxon>Sciaroidea</taxon>
        <taxon>Sciaridae</taxon>
        <taxon>Pseudolycoriella</taxon>
    </lineage>
</organism>
<evidence type="ECO:0000256" key="5">
    <source>
        <dbReference type="PIRNR" id="PIRNR038193"/>
    </source>
</evidence>
<dbReference type="SUPFAM" id="SSF51445">
    <property type="entry name" value="(Trans)glycosidases"/>
    <property type="match status" value="1"/>
</dbReference>
<keyword evidence="8" id="KW-0326">Glycosidase</keyword>
<gene>
    <name evidence="10" type="primary">HUGA_1</name>
    <name evidence="10" type="ORF">Bhyg_00648</name>
</gene>
<dbReference type="EC" id="3.2.1.35" evidence="8"/>
<dbReference type="InterPro" id="IPR018155">
    <property type="entry name" value="Hyaluronidase"/>
</dbReference>
<evidence type="ECO:0000313" key="11">
    <source>
        <dbReference type="Proteomes" id="UP001151699"/>
    </source>
</evidence>
<evidence type="ECO:0000256" key="8">
    <source>
        <dbReference type="RuleBase" id="RU610713"/>
    </source>
</evidence>
<dbReference type="InterPro" id="IPR013785">
    <property type="entry name" value="Aldolase_TIM"/>
</dbReference>
<dbReference type="InterPro" id="IPR001329">
    <property type="entry name" value="Venom_Hyaluronidase"/>
</dbReference>
<evidence type="ECO:0000256" key="2">
    <source>
        <dbReference type="ARBA" id="ARBA00022729"/>
    </source>
</evidence>
<evidence type="ECO:0000256" key="4">
    <source>
        <dbReference type="ARBA" id="ARBA00023180"/>
    </source>
</evidence>
<keyword evidence="3 7" id="KW-1015">Disulfide bond</keyword>
<name>A0A9Q0S4S7_9DIPT</name>
<proteinExistence type="inferred from homology"/>